<evidence type="ECO:0000256" key="4">
    <source>
        <dbReference type="PROSITE-ProRule" id="PRU00433"/>
    </source>
</evidence>
<dbReference type="eggNOG" id="COG2010">
    <property type="taxonomic scope" value="Bacteria"/>
</dbReference>
<sequence>MKGEPGDYTVVDGKVDQGTYDGYIAFTQSCLACHGPDGVGSTFAPSLLRAVERRTFAEFAQTIAAGRSIQPGRVMPSFADNQYVLSNIENIYSYLKGRSAGDIGRGRPRVIGEESEEGGKQ</sequence>
<proteinExistence type="predicted"/>
<evidence type="ECO:0000256" key="1">
    <source>
        <dbReference type="ARBA" id="ARBA00022617"/>
    </source>
</evidence>
<accession>S2LBI1</accession>
<name>S2LBI1_LITA3</name>
<dbReference type="STRING" id="1121939.L861_20725"/>
<evidence type="ECO:0000256" key="3">
    <source>
        <dbReference type="ARBA" id="ARBA00023004"/>
    </source>
</evidence>
<evidence type="ECO:0000256" key="5">
    <source>
        <dbReference type="SAM" id="MobiDB-lite"/>
    </source>
</evidence>
<dbReference type="PROSITE" id="PS51007">
    <property type="entry name" value="CYTC"/>
    <property type="match status" value="1"/>
</dbReference>
<dbReference type="InterPro" id="IPR036909">
    <property type="entry name" value="Cyt_c-like_dom_sf"/>
</dbReference>
<reference evidence="7 8" key="1">
    <citation type="journal article" date="2013" name="Genome Announc.">
        <title>Draft genome sequence of the moderately halophilic gammaproteobacterium Halomonas anticariensis FP35.</title>
        <authorList>
            <person name="Tahrioui A."/>
            <person name="Quesada E."/>
            <person name="Llamas I."/>
        </authorList>
    </citation>
    <scope>NUCLEOTIDE SEQUENCE [LARGE SCALE GENOMIC DNA]</scope>
    <source>
        <strain evidence="8">DSM 16096 / CECT 5854 / LMG 22089 / FP35</strain>
    </source>
</reference>
<keyword evidence="8" id="KW-1185">Reference proteome</keyword>
<dbReference type="Gene3D" id="1.10.760.10">
    <property type="entry name" value="Cytochrome c-like domain"/>
    <property type="match status" value="1"/>
</dbReference>
<dbReference type="InterPro" id="IPR009056">
    <property type="entry name" value="Cyt_c-like_dom"/>
</dbReference>
<dbReference type="Proteomes" id="UP000014463">
    <property type="component" value="Unassembled WGS sequence"/>
</dbReference>
<keyword evidence="1 4" id="KW-0349">Heme</keyword>
<protein>
    <recommendedName>
        <fullName evidence="6">Cytochrome c domain-containing protein</fullName>
    </recommendedName>
</protein>
<dbReference type="AlphaFoldDB" id="S2LBI1"/>
<gene>
    <name evidence="7" type="ORF">L861_20725</name>
</gene>
<feature type="region of interest" description="Disordered" evidence="5">
    <location>
        <begin position="101"/>
        <end position="121"/>
    </location>
</feature>
<dbReference type="EMBL" id="ASTJ01000029">
    <property type="protein sequence ID" value="EPC02081.1"/>
    <property type="molecule type" value="Genomic_DNA"/>
</dbReference>
<organism evidence="7 8">
    <name type="scientific">Litchfieldella anticariensis (strain DSM 16096 / CECT 5854 / CIP 108499 / LMG 22089 / FP35)</name>
    <name type="common">Halomonas anticariensis</name>
    <dbReference type="NCBI Taxonomy" id="1121939"/>
    <lineage>
        <taxon>Bacteria</taxon>
        <taxon>Pseudomonadati</taxon>
        <taxon>Pseudomonadota</taxon>
        <taxon>Gammaproteobacteria</taxon>
        <taxon>Oceanospirillales</taxon>
        <taxon>Halomonadaceae</taxon>
        <taxon>Litchfieldella</taxon>
    </lineage>
</organism>
<evidence type="ECO:0000313" key="8">
    <source>
        <dbReference type="Proteomes" id="UP000014463"/>
    </source>
</evidence>
<keyword evidence="3 4" id="KW-0408">Iron</keyword>
<evidence type="ECO:0000259" key="6">
    <source>
        <dbReference type="PROSITE" id="PS51007"/>
    </source>
</evidence>
<keyword evidence="2 4" id="KW-0479">Metal-binding</keyword>
<dbReference type="PATRIC" id="fig|1121939.11.peg.2741"/>
<comment type="caution">
    <text evidence="7">The sequence shown here is derived from an EMBL/GenBank/DDBJ whole genome shotgun (WGS) entry which is preliminary data.</text>
</comment>
<dbReference type="GO" id="GO:0046872">
    <property type="term" value="F:metal ion binding"/>
    <property type="evidence" value="ECO:0007669"/>
    <property type="project" value="UniProtKB-KW"/>
</dbReference>
<feature type="domain" description="Cytochrome c" evidence="6">
    <location>
        <begin position="17"/>
        <end position="99"/>
    </location>
</feature>
<dbReference type="GO" id="GO:0020037">
    <property type="term" value="F:heme binding"/>
    <property type="evidence" value="ECO:0007669"/>
    <property type="project" value="InterPro"/>
</dbReference>
<evidence type="ECO:0000256" key="2">
    <source>
        <dbReference type="ARBA" id="ARBA00022723"/>
    </source>
</evidence>
<dbReference type="GO" id="GO:0009055">
    <property type="term" value="F:electron transfer activity"/>
    <property type="evidence" value="ECO:0007669"/>
    <property type="project" value="InterPro"/>
</dbReference>
<dbReference type="SUPFAM" id="SSF46626">
    <property type="entry name" value="Cytochrome c"/>
    <property type="match status" value="1"/>
</dbReference>
<dbReference type="Pfam" id="PF13442">
    <property type="entry name" value="Cytochrome_CBB3"/>
    <property type="match status" value="1"/>
</dbReference>
<evidence type="ECO:0000313" key="7">
    <source>
        <dbReference type="EMBL" id="EPC02081.1"/>
    </source>
</evidence>